<keyword evidence="3 5" id="KW-0238">DNA-binding</keyword>
<dbReference type="InterPro" id="IPR009057">
    <property type="entry name" value="Homeodomain-like_sf"/>
</dbReference>
<dbReference type="SUPFAM" id="SSF46689">
    <property type="entry name" value="Homeodomain-like"/>
    <property type="match status" value="1"/>
</dbReference>
<dbReference type="InterPro" id="IPR039538">
    <property type="entry name" value="BetI_C"/>
</dbReference>
<evidence type="ECO:0000256" key="5">
    <source>
        <dbReference type="PROSITE-ProRule" id="PRU00335"/>
    </source>
</evidence>
<protein>
    <submittedName>
        <fullName evidence="8">Transcriptional regulator, TetR family</fullName>
    </submittedName>
</protein>
<evidence type="ECO:0000256" key="1">
    <source>
        <dbReference type="ARBA" id="ARBA00022491"/>
    </source>
</evidence>
<evidence type="ECO:0000256" key="2">
    <source>
        <dbReference type="ARBA" id="ARBA00023015"/>
    </source>
</evidence>
<dbReference type="Proteomes" id="UP000000374">
    <property type="component" value="Chromosome"/>
</dbReference>
<keyword evidence="1" id="KW-0678">Repressor</keyword>
<evidence type="ECO:0000313" key="8">
    <source>
        <dbReference type="EMBL" id="ABM59569.1"/>
    </source>
</evidence>
<dbReference type="PROSITE" id="PS50977">
    <property type="entry name" value="HTH_TETR_2"/>
    <property type="match status" value="1"/>
</dbReference>
<proteinExistence type="predicted"/>
<dbReference type="PRINTS" id="PR00455">
    <property type="entry name" value="HTHTETR"/>
</dbReference>
<dbReference type="GO" id="GO:0003677">
    <property type="term" value="F:DNA binding"/>
    <property type="evidence" value="ECO:0007669"/>
    <property type="project" value="UniProtKB-UniRule"/>
</dbReference>
<dbReference type="AlphaFoldDB" id="A1WPL2"/>
<dbReference type="OrthoDB" id="5816932at2"/>
<sequence>MSTQSQPLSSPSENPETLADPSRPRVRRTQAERVAESDRRLIEAAIRLIARVGYTHTTLESIGVEAGYSRGLVQHRFGSKERLLEELIKHITADYRERLLVRLQGLRGMDALFCEIDCYLEGMDMPAERSLAFFMLMQESLGPVPQIRATFAAISARWHRALTRQIEIGQQTGQIRSDIDPASEAQLLIATLRGLRMQSMLDPQTSNTALSIESLKNNLCARLQEPRHTPSARSRE</sequence>
<dbReference type="PANTHER" id="PTHR47506">
    <property type="entry name" value="TRANSCRIPTIONAL REGULATORY PROTEIN"/>
    <property type="match status" value="1"/>
</dbReference>
<evidence type="ECO:0000256" key="4">
    <source>
        <dbReference type="ARBA" id="ARBA00023163"/>
    </source>
</evidence>
<dbReference type="InterPro" id="IPR001647">
    <property type="entry name" value="HTH_TetR"/>
</dbReference>
<evidence type="ECO:0000256" key="3">
    <source>
        <dbReference type="ARBA" id="ARBA00023125"/>
    </source>
</evidence>
<dbReference type="PANTHER" id="PTHR47506:SF6">
    <property type="entry name" value="HTH-TYPE TRANSCRIPTIONAL REPRESSOR NEMR"/>
    <property type="match status" value="1"/>
</dbReference>
<dbReference type="SUPFAM" id="SSF48498">
    <property type="entry name" value="Tetracyclin repressor-like, C-terminal domain"/>
    <property type="match status" value="1"/>
</dbReference>
<accession>A1WPL2</accession>
<name>A1WPL2_VEREI</name>
<evidence type="ECO:0000313" key="9">
    <source>
        <dbReference type="Proteomes" id="UP000000374"/>
    </source>
</evidence>
<evidence type="ECO:0000259" key="7">
    <source>
        <dbReference type="PROSITE" id="PS50977"/>
    </source>
</evidence>
<dbReference type="HOGENOM" id="CLU_069356_44_2_4"/>
<keyword evidence="9" id="KW-1185">Reference proteome</keyword>
<dbReference type="KEGG" id="vei:Veis_3860"/>
<gene>
    <name evidence="8" type="ordered locus">Veis_3860</name>
</gene>
<keyword evidence="4" id="KW-0804">Transcription</keyword>
<dbReference type="eggNOG" id="COG1309">
    <property type="taxonomic scope" value="Bacteria"/>
</dbReference>
<feature type="DNA-binding region" description="H-T-H motif" evidence="5">
    <location>
        <begin position="58"/>
        <end position="77"/>
    </location>
</feature>
<feature type="domain" description="HTH tetR-type" evidence="7">
    <location>
        <begin position="35"/>
        <end position="95"/>
    </location>
</feature>
<dbReference type="EMBL" id="CP000542">
    <property type="protein sequence ID" value="ABM59569.1"/>
    <property type="molecule type" value="Genomic_DNA"/>
</dbReference>
<dbReference type="Pfam" id="PF00440">
    <property type="entry name" value="TetR_N"/>
    <property type="match status" value="1"/>
</dbReference>
<keyword evidence="2" id="KW-0805">Transcription regulation</keyword>
<feature type="region of interest" description="Disordered" evidence="6">
    <location>
        <begin position="1"/>
        <end position="32"/>
    </location>
</feature>
<organism evidence="8 9">
    <name type="scientific">Verminephrobacter eiseniae (strain EF01-2)</name>
    <dbReference type="NCBI Taxonomy" id="391735"/>
    <lineage>
        <taxon>Bacteria</taxon>
        <taxon>Pseudomonadati</taxon>
        <taxon>Pseudomonadota</taxon>
        <taxon>Betaproteobacteria</taxon>
        <taxon>Burkholderiales</taxon>
        <taxon>Comamonadaceae</taxon>
        <taxon>Verminephrobacter</taxon>
    </lineage>
</organism>
<dbReference type="InterPro" id="IPR036271">
    <property type="entry name" value="Tet_transcr_reg_TetR-rel_C_sf"/>
</dbReference>
<dbReference type="Pfam" id="PF13977">
    <property type="entry name" value="TetR_C_6"/>
    <property type="match status" value="1"/>
</dbReference>
<dbReference type="Gene3D" id="1.10.357.10">
    <property type="entry name" value="Tetracycline Repressor, domain 2"/>
    <property type="match status" value="1"/>
</dbReference>
<dbReference type="STRING" id="391735.Veis_3860"/>
<reference evidence="9" key="1">
    <citation type="submission" date="2006-12" db="EMBL/GenBank/DDBJ databases">
        <title>Complete sequence of chromosome 1 of Verminephrobacter eiseniae EF01-2.</title>
        <authorList>
            <person name="Copeland A."/>
            <person name="Lucas S."/>
            <person name="Lapidus A."/>
            <person name="Barry K."/>
            <person name="Detter J.C."/>
            <person name="Glavina del Rio T."/>
            <person name="Dalin E."/>
            <person name="Tice H."/>
            <person name="Pitluck S."/>
            <person name="Chertkov O."/>
            <person name="Brettin T."/>
            <person name="Bruce D."/>
            <person name="Han C."/>
            <person name="Tapia R."/>
            <person name="Gilna P."/>
            <person name="Schmutz J."/>
            <person name="Larimer F."/>
            <person name="Land M."/>
            <person name="Hauser L."/>
            <person name="Kyrpides N."/>
            <person name="Kim E."/>
            <person name="Stahl D."/>
            <person name="Richardson P."/>
        </authorList>
    </citation>
    <scope>NUCLEOTIDE SEQUENCE [LARGE SCALE GENOMIC DNA]</scope>
    <source>
        <strain evidence="9">EF01-2</strain>
    </source>
</reference>
<feature type="compositionally biased region" description="Polar residues" evidence="6">
    <location>
        <begin position="1"/>
        <end position="15"/>
    </location>
</feature>
<evidence type="ECO:0000256" key="6">
    <source>
        <dbReference type="SAM" id="MobiDB-lite"/>
    </source>
</evidence>